<dbReference type="EMBL" id="QGNW01001979">
    <property type="protein sequence ID" value="RVW26864.1"/>
    <property type="molecule type" value="Genomic_DNA"/>
</dbReference>
<dbReference type="InterPro" id="IPR024420">
    <property type="entry name" value="TRAPP_III_complex_Trs85"/>
</dbReference>
<name>A0A438CUI2_VITVI</name>
<dbReference type="Pfam" id="PF24544">
    <property type="entry name" value="Ig_TPPC8_2nd"/>
    <property type="match status" value="1"/>
</dbReference>
<sequence length="564" mass="63523">MLEEVTSWMEIKSKLEVVSRVVIPYFTIWMVQLTVTPRIEGILKVVGVRWNLSDSVVGFHNFESNLVKKKIAKGRRKAKHSPSDNLKFLVIKSLPKLEGSIHHLPEKVYAGDLRRLVLELRNQSEYPVKNMKMKISSPRFLNVGSWEILNTEFPACLEKKTDPEQRVQANHNKESHTVFLFPEDTLIQGGTPFLWPLWLRAAVPGNIPLYITIYYEMGDISNIMRHRTLRVIIIGLSFQISPCPSRLKEFLVRMDAVNKTSSEIFQIHQLSSVGHQWKISLLQPVETMLPSELMPGQALSRFFKLETLELNAQALGLKSYFLPFFMKLTTPEDKVSLLAPQEGSDVKLGSEASNEILFDICSSPLADFHICERIHQEGSHQEHPNSVDFILISQPSNDSINTGLPNPPPHLFSHHVCHCRIESTSPIWWLMEGPRTIHHNFSASFCEVKLKMTLYNSSDLSASIFIHTLDSIPSTSQLSEVMAGSPGNQAGCVSQFIWSGSCSTKVEVEPMSTAVVPLQICVFSPGTYDLSNYALHWNLLSSKDEGSHGKCPGSPYYLTVLQSA</sequence>
<gene>
    <name evidence="3" type="ORF">CK203_103946</name>
</gene>
<dbReference type="InterPro" id="IPR058538">
    <property type="entry name" value="Ig_TPPC8_2nd"/>
</dbReference>
<dbReference type="Proteomes" id="UP000288805">
    <property type="component" value="Unassembled WGS sequence"/>
</dbReference>
<evidence type="ECO:0000313" key="3">
    <source>
        <dbReference type="EMBL" id="RVW26864.1"/>
    </source>
</evidence>
<evidence type="ECO:0000313" key="4">
    <source>
        <dbReference type="Proteomes" id="UP000288805"/>
    </source>
</evidence>
<proteinExistence type="predicted"/>
<dbReference type="PANTHER" id="PTHR12975:SF6">
    <property type="entry name" value="TRAFFICKING PROTEIN PARTICLE COMPLEX SUBUNIT 8"/>
    <property type="match status" value="1"/>
</dbReference>
<comment type="caution">
    <text evidence="3">The sequence shown here is derived from an EMBL/GenBank/DDBJ whole genome shotgun (WGS) entry which is preliminary data.</text>
</comment>
<feature type="domain" description="TPPC8 C-terminal Ig-like" evidence="1">
    <location>
        <begin position="433"/>
        <end position="534"/>
    </location>
</feature>
<evidence type="ECO:0000259" key="2">
    <source>
        <dbReference type="Pfam" id="PF24544"/>
    </source>
</evidence>
<accession>A0A438CUI2</accession>
<evidence type="ECO:0008006" key="5">
    <source>
        <dbReference type="Google" id="ProtNLM"/>
    </source>
</evidence>
<organism evidence="3 4">
    <name type="scientific">Vitis vinifera</name>
    <name type="common">Grape</name>
    <dbReference type="NCBI Taxonomy" id="29760"/>
    <lineage>
        <taxon>Eukaryota</taxon>
        <taxon>Viridiplantae</taxon>
        <taxon>Streptophyta</taxon>
        <taxon>Embryophyta</taxon>
        <taxon>Tracheophyta</taxon>
        <taxon>Spermatophyta</taxon>
        <taxon>Magnoliopsida</taxon>
        <taxon>eudicotyledons</taxon>
        <taxon>Gunneridae</taxon>
        <taxon>Pentapetalae</taxon>
        <taxon>rosids</taxon>
        <taxon>Vitales</taxon>
        <taxon>Vitaceae</taxon>
        <taxon>Viteae</taxon>
        <taxon>Vitis</taxon>
    </lineage>
</organism>
<evidence type="ECO:0000259" key="1">
    <source>
        <dbReference type="Pfam" id="PF24542"/>
    </source>
</evidence>
<protein>
    <recommendedName>
        <fullName evidence="5">Trafficking protein particle complex subunit 8</fullName>
    </recommendedName>
</protein>
<dbReference type="Pfam" id="PF24542">
    <property type="entry name" value="Ig_TPPC8_C"/>
    <property type="match status" value="1"/>
</dbReference>
<reference evidence="3 4" key="1">
    <citation type="journal article" date="2018" name="PLoS Genet.">
        <title>Population sequencing reveals clonal diversity and ancestral inbreeding in the grapevine cultivar Chardonnay.</title>
        <authorList>
            <person name="Roach M.J."/>
            <person name="Johnson D.L."/>
            <person name="Bohlmann J."/>
            <person name="van Vuuren H.J."/>
            <person name="Jones S.J."/>
            <person name="Pretorius I.S."/>
            <person name="Schmidt S.A."/>
            <person name="Borneman A.R."/>
        </authorList>
    </citation>
    <scope>NUCLEOTIDE SEQUENCE [LARGE SCALE GENOMIC DNA]</scope>
    <source>
        <strain evidence="4">cv. Chardonnay</strain>
        <tissue evidence="3">Leaf</tissue>
    </source>
</reference>
<dbReference type="InterPro" id="IPR057651">
    <property type="entry name" value="Ig_TPPC8_C"/>
</dbReference>
<dbReference type="AlphaFoldDB" id="A0A438CUI2"/>
<dbReference type="PANTHER" id="PTHR12975">
    <property type="entry name" value="TRANSPORT PROTEIN TRAPP"/>
    <property type="match status" value="1"/>
</dbReference>
<feature type="domain" description="TPPC8 second Ig-like" evidence="2">
    <location>
        <begin position="111"/>
        <end position="229"/>
    </location>
</feature>